<organism evidence="5 6">
    <name type="scientific">Wallemia mellicola</name>
    <dbReference type="NCBI Taxonomy" id="1708541"/>
    <lineage>
        <taxon>Eukaryota</taxon>
        <taxon>Fungi</taxon>
        <taxon>Dikarya</taxon>
        <taxon>Basidiomycota</taxon>
        <taxon>Wallemiomycotina</taxon>
        <taxon>Wallemiomycetes</taxon>
        <taxon>Wallemiales</taxon>
        <taxon>Wallemiaceae</taxon>
        <taxon>Wallemia</taxon>
    </lineage>
</organism>
<evidence type="ECO:0000256" key="3">
    <source>
        <dbReference type="ARBA" id="ARBA00023002"/>
    </source>
</evidence>
<evidence type="ECO:0000313" key="5">
    <source>
        <dbReference type="EMBL" id="TIC60655.1"/>
    </source>
</evidence>
<evidence type="ECO:0000256" key="2">
    <source>
        <dbReference type="ARBA" id="ARBA00022857"/>
    </source>
</evidence>
<evidence type="ECO:0000256" key="1">
    <source>
        <dbReference type="ARBA" id="ARBA00006484"/>
    </source>
</evidence>
<dbReference type="Proteomes" id="UP000309601">
    <property type="component" value="Unassembled WGS sequence"/>
</dbReference>
<dbReference type="AlphaFoldDB" id="A0AB38MP08"/>
<dbReference type="PRINTS" id="PR00081">
    <property type="entry name" value="GDHRDH"/>
</dbReference>
<comment type="caution">
    <text evidence="5">The sequence shown here is derived from an EMBL/GenBank/DDBJ whole genome shotgun (WGS) entry which is preliminary data.</text>
</comment>
<keyword evidence="2" id="KW-0521">NADP</keyword>
<dbReference type="PANTHER" id="PTHR43618">
    <property type="entry name" value="7-ALPHA-HYDROXYSTEROID DEHYDROGENASE"/>
    <property type="match status" value="1"/>
</dbReference>
<evidence type="ECO:0000313" key="6">
    <source>
        <dbReference type="Proteomes" id="UP000309601"/>
    </source>
</evidence>
<proteinExistence type="inferred from homology"/>
<reference evidence="5 6" key="1">
    <citation type="submission" date="2019-03" db="EMBL/GenBank/DDBJ databases">
        <title>Sequencing 25 genomes of Wallemia mellicola.</title>
        <authorList>
            <person name="Gostincar C."/>
        </authorList>
    </citation>
    <scope>NUCLEOTIDE SEQUENCE [LARGE SCALE GENOMIC DNA]</scope>
    <source>
        <strain evidence="5 6">EXF-1274</strain>
    </source>
</reference>
<dbReference type="PRINTS" id="PR00080">
    <property type="entry name" value="SDRFAMILY"/>
</dbReference>
<evidence type="ECO:0000256" key="4">
    <source>
        <dbReference type="RuleBase" id="RU000363"/>
    </source>
</evidence>
<dbReference type="Pfam" id="PF00106">
    <property type="entry name" value="adh_short"/>
    <property type="match status" value="1"/>
</dbReference>
<dbReference type="PANTHER" id="PTHR43618:SF4">
    <property type="entry name" value="SHORT CHAIN DEHYDROGENASE_REDUCTASE FAMILY (AFU_ORTHOLOGUE AFUA_7G04540)"/>
    <property type="match status" value="1"/>
</dbReference>
<dbReference type="GO" id="GO:0016491">
    <property type="term" value="F:oxidoreductase activity"/>
    <property type="evidence" value="ECO:0007669"/>
    <property type="project" value="UniProtKB-KW"/>
</dbReference>
<dbReference type="CDD" id="cd05233">
    <property type="entry name" value="SDR_c"/>
    <property type="match status" value="1"/>
</dbReference>
<comment type="similarity">
    <text evidence="1 4">Belongs to the short-chain dehydrogenases/reductases (SDR) family.</text>
</comment>
<protein>
    <submittedName>
        <fullName evidence="5">NAD(P)-binding protein</fullName>
    </submittedName>
</protein>
<keyword evidence="3" id="KW-0560">Oxidoreductase</keyword>
<name>A0AB38MP08_9BASI</name>
<accession>A0AB38MP08</accession>
<dbReference type="InterPro" id="IPR036291">
    <property type="entry name" value="NAD(P)-bd_dom_sf"/>
</dbReference>
<dbReference type="Gene3D" id="3.40.50.720">
    <property type="entry name" value="NAD(P)-binding Rossmann-like Domain"/>
    <property type="match status" value="1"/>
</dbReference>
<dbReference type="EMBL" id="SPRW01000078">
    <property type="protein sequence ID" value="TIC60655.1"/>
    <property type="molecule type" value="Genomic_DNA"/>
</dbReference>
<gene>
    <name evidence="5" type="ORF">E3Q02_04195</name>
</gene>
<dbReference type="InterPro" id="IPR002347">
    <property type="entry name" value="SDR_fam"/>
</dbReference>
<sequence length="284" mass="30904">MSDSELNVANLFNVKGWITVVTGGGTGVGRMLAQTLATNGAKVYITGRRLEKLQETSSTFPDLIFPVVSDCTKKEDIQDLVKQISSEEDHVDLLVNNSGVNVDRAQIDGEDNTPEAISKRMFDQSFENWSEPYNVNVAAVYFTSVAFIPLLIAAQKHRGVSGNIINIASVSGITCSSQYGQFSYNANKAATRSLTSQLAYEFRRAHIAIRVNGISPGYFPSQMSPVETAGEKDFFRKKWGIAFGRAGTAVDIGQALLGLAVNEYMTNAETVIEGGYLFNINSMS</sequence>
<dbReference type="SUPFAM" id="SSF51735">
    <property type="entry name" value="NAD(P)-binding Rossmann-fold domains"/>
    <property type="match status" value="1"/>
</dbReference>
<dbReference type="InterPro" id="IPR052178">
    <property type="entry name" value="Sec_Metab_Biosynth_SDR"/>
</dbReference>